<dbReference type="SMART" id="SM00481">
    <property type="entry name" value="POLIIIAc"/>
    <property type="match status" value="1"/>
</dbReference>
<dbReference type="PANTHER" id="PTHR42924:SF3">
    <property type="entry name" value="POLYMERASE_HISTIDINOL PHOSPHATASE N-TERMINAL DOMAIN-CONTAINING PROTEIN"/>
    <property type="match status" value="1"/>
</dbReference>
<organism evidence="2 3">
    <name type="scientific">Kineosporia mesophila</name>
    <dbReference type="NCBI Taxonomy" id="566012"/>
    <lineage>
        <taxon>Bacteria</taxon>
        <taxon>Bacillati</taxon>
        <taxon>Actinomycetota</taxon>
        <taxon>Actinomycetes</taxon>
        <taxon>Kineosporiales</taxon>
        <taxon>Kineosporiaceae</taxon>
        <taxon>Kineosporia</taxon>
    </lineage>
</organism>
<accession>A0ABP6Z355</accession>
<keyword evidence="3" id="KW-1185">Reference proteome</keyword>
<dbReference type="InterPro" id="IPR003141">
    <property type="entry name" value="Pol/His_phosphatase_N"/>
</dbReference>
<dbReference type="EMBL" id="BAAAZO010000001">
    <property type="protein sequence ID" value="GAA3596821.1"/>
    <property type="molecule type" value="Genomic_DNA"/>
</dbReference>
<proteinExistence type="predicted"/>
<dbReference type="RefSeq" id="WP_231487894.1">
    <property type="nucleotide sequence ID" value="NZ_BAAAZO010000001.1"/>
</dbReference>
<dbReference type="Pfam" id="PF02811">
    <property type="entry name" value="PHP"/>
    <property type="match status" value="1"/>
</dbReference>
<gene>
    <name evidence="2" type="ORF">GCM10022223_10090</name>
</gene>
<dbReference type="InterPro" id="IPR016195">
    <property type="entry name" value="Pol/histidinol_Pase-like"/>
</dbReference>
<dbReference type="InterPro" id="IPR004013">
    <property type="entry name" value="PHP_dom"/>
</dbReference>
<dbReference type="SUPFAM" id="SSF89550">
    <property type="entry name" value="PHP domain-like"/>
    <property type="match status" value="1"/>
</dbReference>
<dbReference type="Gene3D" id="3.20.20.140">
    <property type="entry name" value="Metal-dependent hydrolases"/>
    <property type="match status" value="1"/>
</dbReference>
<comment type="caution">
    <text evidence="2">The sequence shown here is derived from an EMBL/GenBank/DDBJ whole genome shotgun (WGS) entry which is preliminary data.</text>
</comment>
<protein>
    <recommendedName>
        <fullName evidence="1">Polymerase/histidinol phosphatase N-terminal domain-containing protein</fullName>
    </recommendedName>
</protein>
<dbReference type="PANTHER" id="PTHR42924">
    <property type="entry name" value="EXONUCLEASE"/>
    <property type="match status" value="1"/>
</dbReference>
<evidence type="ECO:0000313" key="3">
    <source>
        <dbReference type="Proteomes" id="UP001501074"/>
    </source>
</evidence>
<dbReference type="Pfam" id="PF13263">
    <property type="entry name" value="PHP_C"/>
    <property type="match status" value="1"/>
</dbReference>
<feature type="domain" description="Polymerase/histidinol phosphatase N-terminal" evidence="1">
    <location>
        <begin position="8"/>
        <end position="72"/>
    </location>
</feature>
<dbReference type="Proteomes" id="UP001501074">
    <property type="component" value="Unassembled WGS sequence"/>
</dbReference>
<dbReference type="NCBIfam" id="NF038032">
    <property type="entry name" value="CehA_McbA_metalo"/>
    <property type="match status" value="1"/>
</dbReference>
<name>A0ABP6Z355_9ACTN</name>
<evidence type="ECO:0000259" key="1">
    <source>
        <dbReference type="SMART" id="SM00481"/>
    </source>
</evidence>
<evidence type="ECO:0000313" key="2">
    <source>
        <dbReference type="EMBL" id="GAA3596821.1"/>
    </source>
</evidence>
<dbReference type="InterPro" id="IPR052018">
    <property type="entry name" value="PHP_domain"/>
</dbReference>
<dbReference type="CDD" id="cd07432">
    <property type="entry name" value="PHP_HisPPase"/>
    <property type="match status" value="1"/>
</dbReference>
<sequence length="315" mass="34010">MPANWYRGDCHIHSVYSDGELAPRQLVTAARAAGLDFIATTDHNTAAAHDVWAPYTGDDLLVITGEEVTTRTGHWLALGIATGRVIDWRYGADDDVIGRHLDEVHSSGGLGVVAHPHAPFPTGTFEYPWRDFDVVEVWNGRWTSDRPWNADNEAALGDWARNLAVDVPDGRWRPAIGGSDTHLEHQIGVPHTVVAAENLGAGAVLAGIRAGRSWIAGSRAVELSFGASAGDDLAGIGERLTTRGRPVVVHLEVSGVPDGTAVIHTDRGEVYRESFRGPRHVLAWTTEADGVRFARAEIRHRDGSMAALTNPVILV</sequence>
<reference evidence="3" key="1">
    <citation type="journal article" date="2019" name="Int. J. Syst. Evol. Microbiol.">
        <title>The Global Catalogue of Microorganisms (GCM) 10K type strain sequencing project: providing services to taxonomists for standard genome sequencing and annotation.</title>
        <authorList>
            <consortium name="The Broad Institute Genomics Platform"/>
            <consortium name="The Broad Institute Genome Sequencing Center for Infectious Disease"/>
            <person name="Wu L."/>
            <person name="Ma J."/>
        </authorList>
    </citation>
    <scope>NUCLEOTIDE SEQUENCE [LARGE SCALE GENOMIC DNA]</scope>
    <source>
        <strain evidence="3">JCM 16902</strain>
    </source>
</reference>